<feature type="transmembrane region" description="Helical" evidence="1">
    <location>
        <begin position="344"/>
        <end position="368"/>
    </location>
</feature>
<keyword evidence="1" id="KW-0812">Transmembrane</keyword>
<keyword evidence="1" id="KW-0472">Membrane</keyword>
<evidence type="ECO:0008006" key="4">
    <source>
        <dbReference type="Google" id="ProtNLM"/>
    </source>
</evidence>
<keyword evidence="3" id="KW-1185">Reference proteome</keyword>
<feature type="transmembrane region" description="Helical" evidence="1">
    <location>
        <begin position="105"/>
        <end position="124"/>
    </location>
</feature>
<feature type="transmembrane region" description="Helical" evidence="1">
    <location>
        <begin position="185"/>
        <end position="208"/>
    </location>
</feature>
<sequence>MKNKLITYPMRIKGNKASTSGPEIAANAVGERRAYISMMMLLYIALIGISFLRYVFYLLPIAALFIWLTYRNRSVNFTAMPFWLLLAASISSLYEADANGMKMSYLMFVYTFTFTLFDFSKIEINFNKSIIFIFFVFLIHIVLGGEVGHISFSLINSESTFESTLAFPLGVLALYFFIVKKYFSFIISVVLCVIMLKRIVIVALFLAIAPRFLGERLRSFILNPYTVSIFCGLTVMFLIELAKGSFDVFFVETIDQSANQFTKGRKELWDATLNVVNFNYSEFAFWGVGQGKVTTLLENAFHTKDIRLHSDLLLLVLQFGGLIFISFIFFLNKHDSMNKRTMSLFLTTLFLTDNVLVYQHVMVFYFLAMSQLERAENKEVQISEN</sequence>
<feature type="transmembrane region" description="Helical" evidence="1">
    <location>
        <begin position="160"/>
        <end position="179"/>
    </location>
</feature>
<reference evidence="2 3" key="1">
    <citation type="submission" date="2020-09" db="EMBL/GenBank/DDBJ databases">
        <title>Methylomonas albis sp. nov. and Methylomonas fluvii sp. nov.: Two cold-adapted methanotrophs from the River Elbe and an amended description of Methylovulum psychrotolerans strain Eb1.</title>
        <authorList>
            <person name="Bussmann I.K."/>
            <person name="Klings K.-W."/>
            <person name="Warnstedt J."/>
            <person name="Hoppert M."/>
            <person name="Saborowski A."/>
            <person name="Horn F."/>
            <person name="Liebner S."/>
        </authorList>
    </citation>
    <scope>NUCLEOTIDE SEQUENCE [LARGE SCALE GENOMIC DNA]</scope>
    <source>
        <strain evidence="2 3">EbB</strain>
    </source>
</reference>
<dbReference type="Proteomes" id="UP000641152">
    <property type="component" value="Unassembled WGS sequence"/>
</dbReference>
<evidence type="ECO:0000313" key="2">
    <source>
        <dbReference type="EMBL" id="MBD9359866.1"/>
    </source>
</evidence>
<dbReference type="EMBL" id="JACXST010000001">
    <property type="protein sequence ID" value="MBD9359866.1"/>
    <property type="molecule type" value="Genomic_DNA"/>
</dbReference>
<protein>
    <recommendedName>
        <fullName evidence="4">O-antigen ligase</fullName>
    </recommendedName>
</protein>
<feature type="transmembrane region" description="Helical" evidence="1">
    <location>
        <begin position="74"/>
        <end position="93"/>
    </location>
</feature>
<accession>A0ABR9D9S8</accession>
<feature type="transmembrane region" description="Helical" evidence="1">
    <location>
        <begin position="130"/>
        <end position="148"/>
    </location>
</feature>
<evidence type="ECO:0000256" key="1">
    <source>
        <dbReference type="SAM" id="Phobius"/>
    </source>
</evidence>
<keyword evidence="1" id="KW-1133">Transmembrane helix</keyword>
<feature type="transmembrane region" description="Helical" evidence="1">
    <location>
        <begin position="312"/>
        <end position="332"/>
    </location>
</feature>
<proteinExistence type="predicted"/>
<comment type="caution">
    <text evidence="2">The sequence shown here is derived from an EMBL/GenBank/DDBJ whole genome shotgun (WGS) entry which is preliminary data.</text>
</comment>
<name>A0ABR9D9S8_9GAMM</name>
<organism evidence="2 3">
    <name type="scientific">Methylomonas fluvii</name>
    <dbReference type="NCBI Taxonomy" id="1854564"/>
    <lineage>
        <taxon>Bacteria</taxon>
        <taxon>Pseudomonadati</taxon>
        <taxon>Pseudomonadota</taxon>
        <taxon>Gammaproteobacteria</taxon>
        <taxon>Methylococcales</taxon>
        <taxon>Methylococcaceae</taxon>
        <taxon>Methylomonas</taxon>
    </lineage>
</organism>
<evidence type="ECO:0000313" key="3">
    <source>
        <dbReference type="Proteomes" id="UP000641152"/>
    </source>
</evidence>
<gene>
    <name evidence="2" type="ORF">EBB_04730</name>
</gene>
<dbReference type="RefSeq" id="WP_192392696.1">
    <property type="nucleotide sequence ID" value="NZ_CAJHIU010000001.1"/>
</dbReference>
<feature type="transmembrane region" description="Helical" evidence="1">
    <location>
        <begin position="41"/>
        <end position="68"/>
    </location>
</feature>
<feature type="transmembrane region" description="Helical" evidence="1">
    <location>
        <begin position="220"/>
        <end position="239"/>
    </location>
</feature>